<dbReference type="EMBL" id="AMCI01003095">
    <property type="protein sequence ID" value="EJX01113.1"/>
    <property type="molecule type" value="Genomic_DNA"/>
</dbReference>
<evidence type="ECO:0000313" key="2">
    <source>
        <dbReference type="EMBL" id="EJX01113.1"/>
    </source>
</evidence>
<evidence type="ECO:0000256" key="1">
    <source>
        <dbReference type="SAM" id="MobiDB-lite"/>
    </source>
</evidence>
<gene>
    <name evidence="2" type="ORF">EVA_10782</name>
</gene>
<feature type="region of interest" description="Disordered" evidence="1">
    <location>
        <begin position="1"/>
        <end position="22"/>
    </location>
</feature>
<accession>J9GH10</accession>
<proteinExistence type="predicted"/>
<comment type="caution">
    <text evidence="2">The sequence shown here is derived from an EMBL/GenBank/DDBJ whole genome shotgun (WGS) entry which is preliminary data.</text>
</comment>
<protein>
    <submittedName>
        <fullName evidence="2">Uncharacterized protein</fullName>
    </submittedName>
</protein>
<reference evidence="2" key="1">
    <citation type="journal article" date="2012" name="PLoS ONE">
        <title>Gene sets for utilization of primary and secondary nutrition supplies in the distal gut of endangered iberian lynx.</title>
        <authorList>
            <person name="Alcaide M."/>
            <person name="Messina E."/>
            <person name="Richter M."/>
            <person name="Bargiela R."/>
            <person name="Peplies J."/>
            <person name="Huws S.A."/>
            <person name="Newbold C.J."/>
            <person name="Golyshin P.N."/>
            <person name="Simon M.A."/>
            <person name="Lopez G."/>
            <person name="Yakimov M.M."/>
            <person name="Ferrer M."/>
        </authorList>
    </citation>
    <scope>NUCLEOTIDE SEQUENCE</scope>
</reference>
<feature type="compositionally biased region" description="Polar residues" evidence="1">
    <location>
        <begin position="1"/>
        <end position="14"/>
    </location>
</feature>
<organism evidence="2">
    <name type="scientific">gut metagenome</name>
    <dbReference type="NCBI Taxonomy" id="749906"/>
    <lineage>
        <taxon>unclassified sequences</taxon>
        <taxon>metagenomes</taxon>
        <taxon>organismal metagenomes</taxon>
    </lineage>
</organism>
<dbReference type="AlphaFoldDB" id="J9GH10"/>
<sequence>MPWSTKSINHNRSAFQPKAPTQEKKVCRITRCTFFFYIRKQSFKCISTYSLP</sequence>
<name>J9GH10_9ZZZZ</name>